<dbReference type="GO" id="GO:0005886">
    <property type="term" value="C:plasma membrane"/>
    <property type="evidence" value="ECO:0007669"/>
    <property type="project" value="UniProtKB-SubCell"/>
</dbReference>
<keyword evidence="2" id="KW-1003">Cell membrane</keyword>
<keyword evidence="5 6" id="KW-0472">Membrane</keyword>
<evidence type="ECO:0000313" key="8">
    <source>
        <dbReference type="EMBL" id="QUI25586.1"/>
    </source>
</evidence>
<dbReference type="AlphaFoldDB" id="A0A8J8SJE9"/>
<dbReference type="InterPro" id="IPR052027">
    <property type="entry name" value="PspC"/>
</dbReference>
<keyword evidence="3 6" id="KW-0812">Transmembrane</keyword>
<evidence type="ECO:0000256" key="3">
    <source>
        <dbReference type="ARBA" id="ARBA00022692"/>
    </source>
</evidence>
<reference evidence="8" key="1">
    <citation type="submission" date="2020-07" db="EMBL/GenBank/DDBJ databases">
        <title>Vallitalea pronyensis genome.</title>
        <authorList>
            <person name="Postec A."/>
        </authorList>
    </citation>
    <scope>NUCLEOTIDE SEQUENCE</scope>
    <source>
        <strain evidence="8">FatNI3</strain>
    </source>
</reference>
<dbReference type="Pfam" id="PF04024">
    <property type="entry name" value="PspC"/>
    <property type="match status" value="1"/>
</dbReference>
<protein>
    <submittedName>
        <fullName evidence="8">PspC domain-containing protein</fullName>
    </submittedName>
</protein>
<evidence type="ECO:0000256" key="1">
    <source>
        <dbReference type="ARBA" id="ARBA00004162"/>
    </source>
</evidence>
<evidence type="ECO:0000256" key="5">
    <source>
        <dbReference type="ARBA" id="ARBA00023136"/>
    </source>
</evidence>
<evidence type="ECO:0000256" key="2">
    <source>
        <dbReference type="ARBA" id="ARBA00022475"/>
    </source>
</evidence>
<dbReference type="PANTHER" id="PTHR33885:SF3">
    <property type="entry name" value="PHAGE SHOCK PROTEIN C"/>
    <property type="match status" value="1"/>
</dbReference>
<organism evidence="8 9">
    <name type="scientific">Vallitalea pronyensis</name>
    <dbReference type="NCBI Taxonomy" id="1348613"/>
    <lineage>
        <taxon>Bacteria</taxon>
        <taxon>Bacillati</taxon>
        <taxon>Bacillota</taxon>
        <taxon>Clostridia</taxon>
        <taxon>Lachnospirales</taxon>
        <taxon>Vallitaleaceae</taxon>
        <taxon>Vallitalea</taxon>
    </lineage>
</organism>
<evidence type="ECO:0000256" key="6">
    <source>
        <dbReference type="SAM" id="Phobius"/>
    </source>
</evidence>
<accession>A0A8J8SJE9</accession>
<gene>
    <name evidence="8" type="ORF">HZI73_03135</name>
</gene>
<dbReference type="InterPro" id="IPR007168">
    <property type="entry name" value="Phageshock_PspC_N"/>
</dbReference>
<name>A0A8J8SJE9_9FIRM</name>
<dbReference type="PANTHER" id="PTHR33885">
    <property type="entry name" value="PHAGE SHOCK PROTEIN C"/>
    <property type="match status" value="1"/>
</dbReference>
<evidence type="ECO:0000256" key="4">
    <source>
        <dbReference type="ARBA" id="ARBA00022989"/>
    </source>
</evidence>
<sequence length="63" mass="7052">MMKKLYKSRTDRKINGVCGGIARYLDVDSTIVRVIFGIGILFGFAGLWAYLICLLIMPEEPIA</sequence>
<feature type="domain" description="Phage shock protein PspC N-terminal" evidence="7">
    <location>
        <begin position="3"/>
        <end position="60"/>
    </location>
</feature>
<comment type="subcellular location">
    <subcellularLocation>
        <location evidence="1">Cell membrane</location>
        <topology evidence="1">Single-pass membrane protein</topology>
    </subcellularLocation>
</comment>
<feature type="transmembrane region" description="Helical" evidence="6">
    <location>
        <begin position="31"/>
        <end position="57"/>
    </location>
</feature>
<evidence type="ECO:0000313" key="9">
    <source>
        <dbReference type="Proteomes" id="UP000683246"/>
    </source>
</evidence>
<keyword evidence="9" id="KW-1185">Reference proteome</keyword>
<dbReference type="Proteomes" id="UP000683246">
    <property type="component" value="Chromosome"/>
</dbReference>
<evidence type="ECO:0000259" key="7">
    <source>
        <dbReference type="Pfam" id="PF04024"/>
    </source>
</evidence>
<dbReference type="EMBL" id="CP058649">
    <property type="protein sequence ID" value="QUI25586.1"/>
    <property type="molecule type" value="Genomic_DNA"/>
</dbReference>
<keyword evidence="4 6" id="KW-1133">Transmembrane helix</keyword>
<proteinExistence type="predicted"/>
<dbReference type="KEGG" id="vpy:HZI73_03135"/>